<reference evidence="3 4" key="1">
    <citation type="submission" date="2013-03" db="EMBL/GenBank/DDBJ databases">
        <title>The Genome Sequence of Exophiala aquamarina CBS 119918.</title>
        <authorList>
            <consortium name="The Broad Institute Genomics Platform"/>
            <person name="Cuomo C."/>
            <person name="de Hoog S."/>
            <person name="Gorbushina A."/>
            <person name="Walker B."/>
            <person name="Young S.K."/>
            <person name="Zeng Q."/>
            <person name="Gargeya S."/>
            <person name="Fitzgerald M."/>
            <person name="Haas B."/>
            <person name="Abouelleil A."/>
            <person name="Allen A.W."/>
            <person name="Alvarado L."/>
            <person name="Arachchi H.M."/>
            <person name="Berlin A.M."/>
            <person name="Chapman S.B."/>
            <person name="Gainer-Dewar J."/>
            <person name="Goldberg J."/>
            <person name="Griggs A."/>
            <person name="Gujja S."/>
            <person name="Hansen M."/>
            <person name="Howarth C."/>
            <person name="Imamovic A."/>
            <person name="Ireland A."/>
            <person name="Larimer J."/>
            <person name="McCowan C."/>
            <person name="Murphy C."/>
            <person name="Pearson M."/>
            <person name="Poon T.W."/>
            <person name="Priest M."/>
            <person name="Roberts A."/>
            <person name="Saif S."/>
            <person name="Shea T."/>
            <person name="Sisk P."/>
            <person name="Sykes S."/>
            <person name="Wortman J."/>
            <person name="Nusbaum C."/>
            <person name="Birren B."/>
        </authorList>
    </citation>
    <scope>NUCLEOTIDE SEQUENCE [LARGE SCALE GENOMIC DNA]</scope>
    <source>
        <strain evidence="3 4">CBS 119918</strain>
    </source>
</reference>
<dbReference type="HOGENOM" id="CLU_071111_0_0_1"/>
<dbReference type="OrthoDB" id="45365at2759"/>
<dbReference type="STRING" id="1182545.A0A072PQ78"/>
<proteinExistence type="predicted"/>
<dbReference type="Pfam" id="PF00651">
    <property type="entry name" value="BTB"/>
    <property type="match status" value="1"/>
</dbReference>
<feature type="domain" description="BTB" evidence="2">
    <location>
        <begin position="66"/>
        <end position="134"/>
    </location>
</feature>
<evidence type="ECO:0000313" key="4">
    <source>
        <dbReference type="Proteomes" id="UP000027920"/>
    </source>
</evidence>
<dbReference type="EMBL" id="AMGV01000001">
    <property type="protein sequence ID" value="KEF62254.1"/>
    <property type="molecule type" value="Genomic_DNA"/>
</dbReference>
<dbReference type="CDD" id="cd18186">
    <property type="entry name" value="BTB_POZ_ZBTB_KLHL-like"/>
    <property type="match status" value="1"/>
</dbReference>
<dbReference type="InterPro" id="IPR011333">
    <property type="entry name" value="SKP1/BTB/POZ_sf"/>
</dbReference>
<feature type="region of interest" description="Disordered" evidence="1">
    <location>
        <begin position="1"/>
        <end position="58"/>
    </location>
</feature>
<gene>
    <name evidence="3" type="ORF">A1O9_00226</name>
</gene>
<feature type="compositionally biased region" description="Basic and acidic residues" evidence="1">
    <location>
        <begin position="43"/>
        <end position="52"/>
    </location>
</feature>
<evidence type="ECO:0000259" key="2">
    <source>
        <dbReference type="PROSITE" id="PS50097"/>
    </source>
</evidence>
<dbReference type="AlphaFoldDB" id="A0A072PQ78"/>
<comment type="caution">
    <text evidence="3">The sequence shown here is derived from an EMBL/GenBank/DDBJ whole genome shotgun (WGS) entry which is preliminary data.</text>
</comment>
<dbReference type="SUPFAM" id="SSF54695">
    <property type="entry name" value="POZ domain"/>
    <property type="match status" value="1"/>
</dbReference>
<evidence type="ECO:0000313" key="3">
    <source>
        <dbReference type="EMBL" id="KEF62254.1"/>
    </source>
</evidence>
<dbReference type="InterPro" id="IPR000210">
    <property type="entry name" value="BTB/POZ_dom"/>
</dbReference>
<evidence type="ECO:0000256" key="1">
    <source>
        <dbReference type="SAM" id="MobiDB-lite"/>
    </source>
</evidence>
<name>A0A072PQ78_9EURO</name>
<organism evidence="3 4">
    <name type="scientific">Exophiala aquamarina CBS 119918</name>
    <dbReference type="NCBI Taxonomy" id="1182545"/>
    <lineage>
        <taxon>Eukaryota</taxon>
        <taxon>Fungi</taxon>
        <taxon>Dikarya</taxon>
        <taxon>Ascomycota</taxon>
        <taxon>Pezizomycotina</taxon>
        <taxon>Eurotiomycetes</taxon>
        <taxon>Chaetothyriomycetidae</taxon>
        <taxon>Chaetothyriales</taxon>
        <taxon>Herpotrichiellaceae</taxon>
        <taxon>Exophiala</taxon>
    </lineage>
</organism>
<keyword evidence="4" id="KW-1185">Reference proteome</keyword>
<dbReference type="Proteomes" id="UP000027920">
    <property type="component" value="Unassembled WGS sequence"/>
</dbReference>
<dbReference type="PANTHER" id="PTHR47843:SF7">
    <property type="entry name" value="BTB DOMAIN-CONTAINING PROTEIN"/>
    <property type="match status" value="1"/>
</dbReference>
<dbReference type="VEuPathDB" id="FungiDB:A1O9_00226"/>
<dbReference type="Gene3D" id="3.30.710.10">
    <property type="entry name" value="Potassium Channel Kv1.1, Chain A"/>
    <property type="match status" value="1"/>
</dbReference>
<dbReference type="PROSITE" id="PS50097">
    <property type="entry name" value="BTB"/>
    <property type="match status" value="1"/>
</dbReference>
<accession>A0A072PQ78</accession>
<feature type="compositionally biased region" description="Low complexity" evidence="1">
    <location>
        <begin position="19"/>
        <end position="28"/>
    </location>
</feature>
<dbReference type="PANTHER" id="PTHR47843">
    <property type="entry name" value="BTB DOMAIN-CONTAINING PROTEIN-RELATED"/>
    <property type="match status" value="1"/>
</dbReference>
<sequence>MFSGRNHRPSDSFSSRYGTSKSTKPPKSSFREHSVSRGLQRADSVKSTRQEHVQPSTAAGSTLNSAIITICVGSEQRIFAGHEDVLRRSSFFEAAVKSQFFDNKERRINLPEEHPEILSAVLEFLYKGDYYPKLLHNKRKDTWELEDVGNDTKTTIYHPVAKHILMRDTVIYCSAQLYGLEELKRLALRKQGLRQGMQISTILASARWAYEHTPDTDSKLRAQYLTLIIRSRNNFKKSGTMKVEMQQGGTLFFDLFVAMCNHIDDLKTVRSPFASPFTR</sequence>
<dbReference type="RefSeq" id="XP_013264844.1">
    <property type="nucleotide sequence ID" value="XM_013409390.1"/>
</dbReference>
<protein>
    <recommendedName>
        <fullName evidence="2">BTB domain-containing protein</fullName>
    </recommendedName>
</protein>
<dbReference type="GeneID" id="25275178"/>